<dbReference type="EMBL" id="BJWL01000022">
    <property type="protein sequence ID" value="GFZ11152.1"/>
    <property type="molecule type" value="Genomic_DNA"/>
</dbReference>
<proteinExistence type="predicted"/>
<evidence type="ECO:0000313" key="1">
    <source>
        <dbReference type="EMBL" id="GFZ11152.1"/>
    </source>
</evidence>
<dbReference type="Proteomes" id="UP000585474">
    <property type="component" value="Unassembled WGS sequence"/>
</dbReference>
<comment type="caution">
    <text evidence="1">The sequence shown here is derived from an EMBL/GenBank/DDBJ whole genome shotgun (WGS) entry which is preliminary data.</text>
</comment>
<protein>
    <submittedName>
        <fullName evidence="1">Uncharacterized protein</fullName>
    </submittedName>
</protein>
<dbReference type="AlphaFoldDB" id="A0A7J0GK60"/>
<name>A0A7J0GK60_9ERIC</name>
<reference evidence="1 2" key="1">
    <citation type="submission" date="2019-07" db="EMBL/GenBank/DDBJ databases">
        <title>De Novo Assembly of kiwifruit Actinidia rufa.</title>
        <authorList>
            <person name="Sugita-Konishi S."/>
            <person name="Sato K."/>
            <person name="Mori E."/>
            <person name="Abe Y."/>
            <person name="Kisaki G."/>
            <person name="Hamano K."/>
            <person name="Suezawa K."/>
            <person name="Otani M."/>
            <person name="Fukuda T."/>
            <person name="Manabe T."/>
            <person name="Gomi K."/>
            <person name="Tabuchi M."/>
            <person name="Akimitsu K."/>
            <person name="Kataoka I."/>
        </authorList>
    </citation>
    <scope>NUCLEOTIDE SEQUENCE [LARGE SCALE GENOMIC DNA]</scope>
    <source>
        <strain evidence="2">cv. Fuchu</strain>
    </source>
</reference>
<accession>A0A7J0GK60</accession>
<sequence>MWREEESIGSYYSDDKGRVVAMVVMAEDSTKKENERRLSAVRGVRWVVRDGLWLGKIGYPVSGLYPFGPGRSSCSQWSRTSILKLVGIPLKDEFTALVDKAGELYLQGLVGLKKVLHDRAGG</sequence>
<evidence type="ECO:0000313" key="2">
    <source>
        <dbReference type="Proteomes" id="UP000585474"/>
    </source>
</evidence>
<gene>
    <name evidence="1" type="ORF">Acr_22g0005500</name>
</gene>
<keyword evidence="2" id="KW-1185">Reference proteome</keyword>
<organism evidence="1 2">
    <name type="scientific">Actinidia rufa</name>
    <dbReference type="NCBI Taxonomy" id="165716"/>
    <lineage>
        <taxon>Eukaryota</taxon>
        <taxon>Viridiplantae</taxon>
        <taxon>Streptophyta</taxon>
        <taxon>Embryophyta</taxon>
        <taxon>Tracheophyta</taxon>
        <taxon>Spermatophyta</taxon>
        <taxon>Magnoliopsida</taxon>
        <taxon>eudicotyledons</taxon>
        <taxon>Gunneridae</taxon>
        <taxon>Pentapetalae</taxon>
        <taxon>asterids</taxon>
        <taxon>Ericales</taxon>
        <taxon>Actinidiaceae</taxon>
        <taxon>Actinidia</taxon>
    </lineage>
</organism>